<evidence type="ECO:0000256" key="5">
    <source>
        <dbReference type="ARBA" id="ARBA00023274"/>
    </source>
</evidence>
<dbReference type="InterPro" id="IPR000529">
    <property type="entry name" value="Ribosomal_bS6"/>
</dbReference>
<dbReference type="InterPro" id="IPR020815">
    <property type="entry name" value="Ribosomal_bS6_CS"/>
</dbReference>
<evidence type="ECO:0000256" key="4">
    <source>
        <dbReference type="ARBA" id="ARBA00022980"/>
    </source>
</evidence>
<evidence type="ECO:0000256" key="7">
    <source>
        <dbReference type="ARBA" id="ARBA00035294"/>
    </source>
</evidence>
<dbReference type="STRING" id="36849.OXPF_36740"/>
<evidence type="ECO:0000313" key="10">
    <source>
        <dbReference type="Proteomes" id="UP000050326"/>
    </source>
</evidence>
<evidence type="ECO:0000256" key="3">
    <source>
        <dbReference type="ARBA" id="ARBA00022884"/>
    </source>
</evidence>
<evidence type="ECO:0000313" key="9">
    <source>
        <dbReference type="EMBL" id="KPU42905.1"/>
    </source>
</evidence>
<dbReference type="GO" id="GO:1990904">
    <property type="term" value="C:ribonucleoprotein complex"/>
    <property type="evidence" value="ECO:0007669"/>
    <property type="project" value="UniProtKB-KW"/>
</dbReference>
<dbReference type="HAMAP" id="MF_00360">
    <property type="entry name" value="Ribosomal_bS6"/>
    <property type="match status" value="1"/>
</dbReference>
<accession>A0A0P8Y898</accession>
<dbReference type="Gene3D" id="3.30.70.60">
    <property type="match status" value="1"/>
</dbReference>
<dbReference type="PANTHER" id="PTHR21011">
    <property type="entry name" value="MITOCHONDRIAL 28S RIBOSOMAL PROTEIN S6"/>
    <property type="match status" value="1"/>
</dbReference>
<dbReference type="GO" id="GO:0005840">
    <property type="term" value="C:ribosome"/>
    <property type="evidence" value="ECO:0007669"/>
    <property type="project" value="UniProtKB-KW"/>
</dbReference>
<evidence type="ECO:0000256" key="8">
    <source>
        <dbReference type="HAMAP-Rule" id="MF_00360"/>
    </source>
</evidence>
<keyword evidence="4 8" id="KW-0689">Ribosomal protein</keyword>
<dbReference type="PATRIC" id="fig|36849.3.peg.3881"/>
<dbReference type="PANTHER" id="PTHR21011:SF1">
    <property type="entry name" value="SMALL RIBOSOMAL SUBUNIT PROTEIN BS6M"/>
    <property type="match status" value="1"/>
</dbReference>
<dbReference type="Proteomes" id="UP000050326">
    <property type="component" value="Unassembled WGS sequence"/>
</dbReference>
<dbReference type="GO" id="GO:0006412">
    <property type="term" value="P:translation"/>
    <property type="evidence" value="ECO:0007669"/>
    <property type="project" value="UniProtKB-UniRule"/>
</dbReference>
<proteinExistence type="inferred from homology"/>
<sequence length="95" mass="10994">MNRYETLFVLIPTLDEEGVKANIEKFKGVIEQGGTVSNIDEWGKRRLAYEINDIGEGFYILINFKANPDLPKELDRIFRISDAVLRHIIINLDEK</sequence>
<dbReference type="SUPFAM" id="SSF54995">
    <property type="entry name" value="Ribosomal protein S6"/>
    <property type="match status" value="1"/>
</dbReference>
<protein>
    <recommendedName>
        <fullName evidence="7 8">Small ribosomal subunit protein bS6</fullName>
    </recommendedName>
</protein>
<dbReference type="GO" id="GO:0003735">
    <property type="term" value="F:structural constituent of ribosome"/>
    <property type="evidence" value="ECO:0007669"/>
    <property type="project" value="InterPro"/>
</dbReference>
<dbReference type="GO" id="GO:0005737">
    <property type="term" value="C:cytoplasm"/>
    <property type="evidence" value="ECO:0007669"/>
    <property type="project" value="UniProtKB-ARBA"/>
</dbReference>
<keyword evidence="5 8" id="KW-0687">Ribonucleoprotein</keyword>
<comment type="caution">
    <text evidence="9">The sequence shown here is derived from an EMBL/GenBank/DDBJ whole genome shotgun (WGS) entry which is preliminary data.</text>
</comment>
<dbReference type="GO" id="GO:0070181">
    <property type="term" value="F:small ribosomal subunit rRNA binding"/>
    <property type="evidence" value="ECO:0007669"/>
    <property type="project" value="TreeGrafter"/>
</dbReference>
<dbReference type="InterPro" id="IPR020814">
    <property type="entry name" value="Ribosomal_S6_plastid/chlpt"/>
</dbReference>
<keyword evidence="3 8" id="KW-0694">RNA-binding</keyword>
<organism evidence="9 10">
    <name type="scientific">Oxobacter pfennigii</name>
    <dbReference type="NCBI Taxonomy" id="36849"/>
    <lineage>
        <taxon>Bacteria</taxon>
        <taxon>Bacillati</taxon>
        <taxon>Bacillota</taxon>
        <taxon>Clostridia</taxon>
        <taxon>Eubacteriales</taxon>
        <taxon>Clostridiaceae</taxon>
        <taxon>Oxobacter</taxon>
    </lineage>
</organism>
<keyword evidence="10" id="KW-1185">Reference proteome</keyword>
<evidence type="ECO:0000256" key="6">
    <source>
        <dbReference type="ARBA" id="ARBA00035104"/>
    </source>
</evidence>
<evidence type="ECO:0000256" key="2">
    <source>
        <dbReference type="ARBA" id="ARBA00022730"/>
    </source>
</evidence>
<reference evidence="9 10" key="1">
    <citation type="submission" date="2015-09" db="EMBL/GenBank/DDBJ databases">
        <title>Genome sequence of Oxobacter pfennigii DSM 3222.</title>
        <authorList>
            <person name="Poehlein A."/>
            <person name="Bengelsdorf F.R."/>
            <person name="Schiel-Bengelsdorf B."/>
            <person name="Duerre P."/>
            <person name="Daniel R."/>
        </authorList>
    </citation>
    <scope>NUCLEOTIDE SEQUENCE [LARGE SCALE GENOMIC DNA]</scope>
    <source>
        <strain evidence="9 10">DSM 3222</strain>
    </source>
</reference>
<gene>
    <name evidence="8 9" type="primary">rpsF</name>
    <name evidence="9" type="ORF">OXPF_36740</name>
</gene>
<keyword evidence="2 8" id="KW-0699">rRNA-binding</keyword>
<comment type="similarity">
    <text evidence="1 8">Belongs to the bacterial ribosomal protein bS6 family.</text>
</comment>
<evidence type="ECO:0000256" key="1">
    <source>
        <dbReference type="ARBA" id="ARBA00009512"/>
    </source>
</evidence>
<dbReference type="EMBL" id="LKET01000051">
    <property type="protein sequence ID" value="KPU42905.1"/>
    <property type="molecule type" value="Genomic_DNA"/>
</dbReference>
<dbReference type="RefSeq" id="WP_054876638.1">
    <property type="nucleotide sequence ID" value="NZ_LKET01000051.1"/>
</dbReference>
<dbReference type="FunFam" id="3.30.70.60:FF:000002">
    <property type="entry name" value="30S ribosomal protein S6"/>
    <property type="match status" value="1"/>
</dbReference>
<dbReference type="CDD" id="cd00473">
    <property type="entry name" value="bS6"/>
    <property type="match status" value="1"/>
</dbReference>
<name>A0A0P8Y898_9CLOT</name>
<dbReference type="Pfam" id="PF01250">
    <property type="entry name" value="Ribosomal_S6"/>
    <property type="match status" value="1"/>
</dbReference>
<dbReference type="PROSITE" id="PS01048">
    <property type="entry name" value="RIBOSOMAL_S6"/>
    <property type="match status" value="1"/>
</dbReference>
<dbReference type="InterPro" id="IPR014717">
    <property type="entry name" value="Transl_elong_EF1B/ribsomal_bS6"/>
</dbReference>
<dbReference type="NCBIfam" id="TIGR00166">
    <property type="entry name" value="S6"/>
    <property type="match status" value="1"/>
</dbReference>
<dbReference type="OrthoDB" id="9812702at2"/>
<dbReference type="AlphaFoldDB" id="A0A0P8Y898"/>
<comment type="function">
    <text evidence="6 8">Binds together with bS18 to 16S ribosomal RNA.</text>
</comment>
<dbReference type="InterPro" id="IPR035980">
    <property type="entry name" value="Ribosomal_bS6_sf"/>
</dbReference>